<dbReference type="EMBL" id="CP002159">
    <property type="protein sequence ID" value="ADL55375.1"/>
    <property type="molecule type" value="Genomic_DNA"/>
</dbReference>
<proteinExistence type="predicted"/>
<sequence length="109" mass="12377">MTGKRGTSIARTIRESVAVQLPECATTDTPKALNPRHFVPVSFVAKDWAVTPRRIRSLLAEERLEGRRQDNGYWEVAYPYHFIIGTRGPALRRSQPPKRGRPKLVRVAV</sequence>
<reference evidence="2 3" key="1">
    <citation type="submission" date="2010-08" db="EMBL/GenBank/DDBJ databases">
        <title>Complete sequence of Gallionella capsiferriformans ES-2.</title>
        <authorList>
            <consortium name="US DOE Joint Genome Institute"/>
            <person name="Lucas S."/>
            <person name="Copeland A."/>
            <person name="Lapidus A."/>
            <person name="Cheng J.-F."/>
            <person name="Bruce D."/>
            <person name="Goodwin L."/>
            <person name="Pitluck S."/>
            <person name="Chertkov O."/>
            <person name="Davenport K.W."/>
            <person name="Detter J.C."/>
            <person name="Han C."/>
            <person name="Tapia R."/>
            <person name="Land M."/>
            <person name="Hauser L."/>
            <person name="Chang Y.-J."/>
            <person name="Jeffries C."/>
            <person name="Kyrpides N."/>
            <person name="Ivanova N."/>
            <person name="Mikhailova N."/>
            <person name="Shelobolina E.S."/>
            <person name="Picardal F."/>
            <person name="Roden E."/>
            <person name="Emerson D."/>
            <person name="Woyke T."/>
        </authorList>
    </citation>
    <scope>NUCLEOTIDE SEQUENCE [LARGE SCALE GENOMIC DNA]</scope>
    <source>
        <strain evidence="2 3">ES-2</strain>
    </source>
</reference>
<accession>D9SFS8</accession>
<dbReference type="AlphaFoldDB" id="D9SFS8"/>
<evidence type="ECO:0000313" key="3">
    <source>
        <dbReference type="Proteomes" id="UP000001235"/>
    </source>
</evidence>
<dbReference type="Proteomes" id="UP000001235">
    <property type="component" value="Chromosome"/>
</dbReference>
<gene>
    <name evidence="2" type="ordered locus">Galf_1349</name>
</gene>
<feature type="compositionally biased region" description="Basic residues" evidence="1">
    <location>
        <begin position="95"/>
        <end position="109"/>
    </location>
</feature>
<dbReference type="RefSeq" id="WP_013293314.1">
    <property type="nucleotide sequence ID" value="NC_014394.1"/>
</dbReference>
<dbReference type="KEGG" id="gca:Galf_1349"/>
<evidence type="ECO:0000256" key="1">
    <source>
        <dbReference type="SAM" id="MobiDB-lite"/>
    </source>
</evidence>
<protein>
    <submittedName>
        <fullName evidence="2">Uncharacterized protein</fullName>
    </submittedName>
</protein>
<keyword evidence="3" id="KW-1185">Reference proteome</keyword>
<name>D9SFS8_GALCS</name>
<organism evidence="2 3">
    <name type="scientific">Gallionella capsiferriformans (strain ES-2)</name>
    <name type="common">Gallionella ferruginea capsiferriformans (strain ES-2)</name>
    <dbReference type="NCBI Taxonomy" id="395494"/>
    <lineage>
        <taxon>Bacteria</taxon>
        <taxon>Pseudomonadati</taxon>
        <taxon>Pseudomonadota</taxon>
        <taxon>Betaproteobacteria</taxon>
        <taxon>Nitrosomonadales</taxon>
        <taxon>Gallionellaceae</taxon>
        <taxon>Gallionella</taxon>
    </lineage>
</organism>
<feature type="region of interest" description="Disordered" evidence="1">
    <location>
        <begin position="89"/>
        <end position="109"/>
    </location>
</feature>
<dbReference type="HOGENOM" id="CLU_2180045_0_0_4"/>
<dbReference type="STRING" id="395494.Galf_1349"/>
<evidence type="ECO:0000313" key="2">
    <source>
        <dbReference type="EMBL" id="ADL55375.1"/>
    </source>
</evidence>